<dbReference type="PANTHER" id="PTHR12843:SF5">
    <property type="entry name" value="EEF1A LYSINE METHYLTRANSFERASE 2"/>
    <property type="match status" value="1"/>
</dbReference>
<evidence type="ECO:0000259" key="6">
    <source>
        <dbReference type="Pfam" id="PF13847"/>
    </source>
</evidence>
<dbReference type="PANTHER" id="PTHR12843">
    <property type="entry name" value="PROTEIN-LYSINE N-METHYLTRANSFERASE METTL10"/>
    <property type="match status" value="1"/>
</dbReference>
<evidence type="ECO:0000256" key="4">
    <source>
        <dbReference type="ARBA" id="ARBA00022691"/>
    </source>
</evidence>
<keyword evidence="5" id="KW-0813">Transport</keyword>
<accession>A0A9W8DTH8</accession>
<dbReference type="HAMAP" id="MF_03188">
    <property type="entry name" value="Methyltr_EFM4"/>
    <property type="match status" value="1"/>
</dbReference>
<comment type="subcellular location">
    <subcellularLocation>
        <location evidence="5">Cytoplasm</location>
    </subcellularLocation>
</comment>
<sequence length="248" mass="27765">MPEPAKKGSVESFEASKLGTKSYWDQQYDQELENFKDHKDIGDVWFGEDVAEKMTQWVVENFPNPETKVLDVGCGNGHLLLSLLEEQYTYLVGTDYSEKAIELAKSILIDGGNAEEGSIKYYTSNILDTEDIKAMISKHGHFDVILDKGTFDAICLKPKSDGNSSQFREVDPDVSTKYLASILKLLKKSQSGGGVFLITSCNWTMDELIRHFKDELEYVDHIPQPSFTFGGHTGQTVSTVAFQIKTLT</sequence>
<evidence type="ECO:0000256" key="1">
    <source>
        <dbReference type="ARBA" id="ARBA00022490"/>
    </source>
</evidence>
<dbReference type="CDD" id="cd02440">
    <property type="entry name" value="AdoMet_MTases"/>
    <property type="match status" value="1"/>
</dbReference>
<comment type="caution">
    <text evidence="7">The sequence shown here is derived from an EMBL/GenBank/DDBJ whole genome shotgun (WGS) entry which is preliminary data.</text>
</comment>
<keyword evidence="3 5" id="KW-0808">Transferase</keyword>
<keyword evidence="8" id="KW-1185">Reference proteome</keyword>
<reference evidence="7" key="1">
    <citation type="submission" date="2022-07" db="EMBL/GenBank/DDBJ databases">
        <title>Phylogenomic reconstructions and comparative analyses of Kickxellomycotina fungi.</title>
        <authorList>
            <person name="Reynolds N.K."/>
            <person name="Stajich J.E."/>
            <person name="Barry K."/>
            <person name="Grigoriev I.V."/>
            <person name="Crous P."/>
            <person name="Smith M.E."/>
        </authorList>
    </citation>
    <scope>NUCLEOTIDE SEQUENCE</scope>
    <source>
        <strain evidence="7">NBRC 100468</strain>
    </source>
</reference>
<dbReference type="GO" id="GO:0016192">
    <property type="term" value="P:vesicle-mediated transport"/>
    <property type="evidence" value="ECO:0007669"/>
    <property type="project" value="UniProtKB-UniRule"/>
</dbReference>
<feature type="domain" description="Methyltransferase" evidence="6">
    <location>
        <begin position="65"/>
        <end position="222"/>
    </location>
</feature>
<evidence type="ECO:0000256" key="3">
    <source>
        <dbReference type="ARBA" id="ARBA00022679"/>
    </source>
</evidence>
<evidence type="ECO:0000256" key="2">
    <source>
        <dbReference type="ARBA" id="ARBA00022603"/>
    </source>
</evidence>
<dbReference type="InterPro" id="IPR029063">
    <property type="entry name" value="SAM-dependent_MTases_sf"/>
</dbReference>
<dbReference type="EC" id="2.1.1.-" evidence="5"/>
<dbReference type="Pfam" id="PF13847">
    <property type="entry name" value="Methyltransf_31"/>
    <property type="match status" value="1"/>
</dbReference>
<dbReference type="InterPro" id="IPR025714">
    <property type="entry name" value="Methyltranfer_dom"/>
</dbReference>
<dbReference type="EMBL" id="JANBPU010000066">
    <property type="protein sequence ID" value="KAJ1917641.1"/>
    <property type="molecule type" value="Genomic_DNA"/>
</dbReference>
<protein>
    <recommendedName>
        <fullName evidence="5">Protein-lysine N-methyltransferase EFM4</fullName>
        <ecNumber evidence="5">2.1.1.-</ecNumber>
    </recommendedName>
    <alternativeName>
        <fullName evidence="5">Elongation factor methyltransferase 4</fullName>
    </alternativeName>
</protein>
<keyword evidence="2 5" id="KW-0489">Methyltransferase</keyword>
<keyword evidence="4 5" id="KW-0949">S-adenosyl-L-methionine</keyword>
<evidence type="ECO:0000256" key="5">
    <source>
        <dbReference type="HAMAP-Rule" id="MF_03188"/>
    </source>
</evidence>
<dbReference type="SUPFAM" id="SSF53335">
    <property type="entry name" value="S-adenosyl-L-methionine-dependent methyltransferases"/>
    <property type="match status" value="1"/>
</dbReference>
<proteinExistence type="inferred from homology"/>
<dbReference type="GO" id="GO:0016279">
    <property type="term" value="F:protein-lysine N-methyltransferase activity"/>
    <property type="evidence" value="ECO:0007669"/>
    <property type="project" value="UniProtKB-UniRule"/>
</dbReference>
<comment type="similarity">
    <text evidence="5">Belongs to the class I-like SAM-binding methyltransferase superfamily. EFM4 family.</text>
</comment>
<dbReference type="GO" id="GO:0032259">
    <property type="term" value="P:methylation"/>
    <property type="evidence" value="ECO:0007669"/>
    <property type="project" value="UniProtKB-KW"/>
</dbReference>
<keyword evidence="1 5" id="KW-0963">Cytoplasm</keyword>
<dbReference type="GO" id="GO:0005737">
    <property type="term" value="C:cytoplasm"/>
    <property type="evidence" value="ECO:0007669"/>
    <property type="project" value="UniProtKB-SubCell"/>
</dbReference>
<comment type="function">
    <text evidence="5">S-adenosyl-L-methionine-dependent protein-lysine N-methyltransferase that mono- and dimethylates elongation factor 1-alpha at 'Lys-316'. May play a role in intracellular transport.</text>
</comment>
<organism evidence="7 8">
    <name type="scientific">Mycoemilia scoparia</name>
    <dbReference type="NCBI Taxonomy" id="417184"/>
    <lineage>
        <taxon>Eukaryota</taxon>
        <taxon>Fungi</taxon>
        <taxon>Fungi incertae sedis</taxon>
        <taxon>Zoopagomycota</taxon>
        <taxon>Kickxellomycotina</taxon>
        <taxon>Kickxellomycetes</taxon>
        <taxon>Kickxellales</taxon>
        <taxon>Kickxellaceae</taxon>
        <taxon>Mycoemilia</taxon>
    </lineage>
</organism>
<evidence type="ECO:0000313" key="8">
    <source>
        <dbReference type="Proteomes" id="UP001150538"/>
    </source>
</evidence>
<dbReference type="Proteomes" id="UP001150538">
    <property type="component" value="Unassembled WGS sequence"/>
</dbReference>
<dbReference type="Gene3D" id="3.40.50.150">
    <property type="entry name" value="Vaccinia Virus protein VP39"/>
    <property type="match status" value="1"/>
</dbReference>
<name>A0A9W8DTH8_9FUNG</name>
<dbReference type="AlphaFoldDB" id="A0A9W8DTH8"/>
<gene>
    <name evidence="5 7" type="primary">EFM4</name>
    <name evidence="7" type="ORF">H4219_003103</name>
</gene>
<evidence type="ECO:0000313" key="7">
    <source>
        <dbReference type="EMBL" id="KAJ1917641.1"/>
    </source>
</evidence>
<dbReference type="InterPro" id="IPR026635">
    <property type="entry name" value="Efm4/METTL10"/>
</dbReference>
<dbReference type="OrthoDB" id="10069295at2759"/>